<organism evidence="2">
    <name type="scientific">Moorella thermoacetica Y72</name>
    <dbReference type="NCBI Taxonomy" id="1325331"/>
    <lineage>
        <taxon>Bacteria</taxon>
        <taxon>Bacillati</taxon>
        <taxon>Bacillota</taxon>
        <taxon>Clostridia</taxon>
        <taxon>Neomoorellales</taxon>
        <taxon>Neomoorellaceae</taxon>
        <taxon>Neomoorella</taxon>
    </lineage>
</organism>
<gene>
    <name evidence="2" type="ORF">MTY_1825</name>
</gene>
<sequence>MVRSRQAPGEDDVAVQEAADSVGHRLVHIVALHQNRVKAGDGTPLAVAGPLHQLRQGGKNRGGVTPGCRRLPYGQAHLPLGDGEPGQGVHHQEDVFPLVAEVLGNGRGRKSALNPHQGRLVGGGDYYDGAGQAFRSQVAFDKVPHLPAALADEGDDVDVSGAVAGDHPQEGALTNAAAGKDADPLAAAAGQEGVDGFDPRSQDFLDPAPGQGVGRPVVDRLGVAAHQDGAVQGPAQAVQDAAQQFLPHPDVMAAAGGYDPAAGANALQLPQGHEEGHFFPEADHLGDDGAGAVVIDPAEFADSRLQPPGFDGQARYPGDLAAPAPEGGAGQALAVRCQVGSQAHGRPPPRRIFFTSSSWVSTLASIKPFSVSMRQPPVLNPGSATTCSRASGAASARSSSRCWRMIAAASGEA</sequence>
<dbReference type="Proteomes" id="UP000063718">
    <property type="component" value="Unassembled WGS sequence"/>
</dbReference>
<protein>
    <submittedName>
        <fullName evidence="2">O-acetylhomoserine sulfhydrylase</fullName>
    </submittedName>
</protein>
<reference evidence="2" key="1">
    <citation type="journal article" date="2014" name="Gene">
        <title>Genome-guided analysis of transformation efficiency and carbon dioxide assimilation by Moorella thermoacetica Y72.</title>
        <authorList>
            <person name="Tsukahara K."/>
            <person name="Kita A."/>
            <person name="Nakashimada Y."/>
            <person name="Hoshino T."/>
            <person name="Murakami K."/>
        </authorList>
    </citation>
    <scope>NUCLEOTIDE SEQUENCE [LARGE SCALE GENOMIC DNA]</scope>
    <source>
        <strain evidence="2">Y72</strain>
    </source>
</reference>
<accession>A0A0S6UCN1</accession>
<dbReference type="AlphaFoldDB" id="A0A0S6UCN1"/>
<dbReference type="EMBL" id="DF238840">
    <property type="protein sequence ID" value="GAF26485.1"/>
    <property type="molecule type" value="Genomic_DNA"/>
</dbReference>
<evidence type="ECO:0000256" key="1">
    <source>
        <dbReference type="SAM" id="MobiDB-lite"/>
    </source>
</evidence>
<proteinExistence type="predicted"/>
<feature type="region of interest" description="Disordered" evidence="1">
    <location>
        <begin position="189"/>
        <end position="209"/>
    </location>
</feature>
<evidence type="ECO:0000313" key="2">
    <source>
        <dbReference type="EMBL" id="GAF26485.1"/>
    </source>
</evidence>
<name>A0A0S6UCN1_NEOTH</name>